<name>A0A9J7EJB1_SPOLT</name>
<feature type="compositionally biased region" description="Acidic residues" evidence="3">
    <location>
        <begin position="12"/>
        <end position="48"/>
    </location>
</feature>
<dbReference type="PANTHER" id="PTHR15481">
    <property type="entry name" value="RIBONUCLEIC ACID BINDING PROTEIN S1"/>
    <property type="match status" value="1"/>
</dbReference>
<feature type="region of interest" description="Disordered" evidence="3">
    <location>
        <begin position="839"/>
        <end position="928"/>
    </location>
</feature>
<dbReference type="PANTHER" id="PTHR15481:SF5">
    <property type="entry name" value="SQUAMOUS CELL CARCINOMA ANTIGEN RECOGNIZED BY T-CELLS 3"/>
    <property type="match status" value="1"/>
</dbReference>
<dbReference type="RefSeq" id="XP_022831518.1">
    <property type="nucleotide sequence ID" value="XM_022975750.1"/>
</dbReference>
<feature type="domain" description="RRM" evidence="4">
    <location>
        <begin position="765"/>
        <end position="843"/>
    </location>
</feature>
<evidence type="ECO:0000256" key="3">
    <source>
        <dbReference type="SAM" id="MobiDB-lite"/>
    </source>
</evidence>
<dbReference type="SUPFAM" id="SSF54928">
    <property type="entry name" value="RNA-binding domain, RBD"/>
    <property type="match status" value="2"/>
</dbReference>
<organism evidence="5 6">
    <name type="scientific">Spodoptera litura</name>
    <name type="common">Asian cotton leafworm</name>
    <dbReference type="NCBI Taxonomy" id="69820"/>
    <lineage>
        <taxon>Eukaryota</taxon>
        <taxon>Metazoa</taxon>
        <taxon>Ecdysozoa</taxon>
        <taxon>Arthropoda</taxon>
        <taxon>Hexapoda</taxon>
        <taxon>Insecta</taxon>
        <taxon>Pterygota</taxon>
        <taxon>Neoptera</taxon>
        <taxon>Endopterygota</taxon>
        <taxon>Lepidoptera</taxon>
        <taxon>Glossata</taxon>
        <taxon>Ditrysia</taxon>
        <taxon>Noctuoidea</taxon>
        <taxon>Noctuidae</taxon>
        <taxon>Amphipyrinae</taxon>
        <taxon>Spodoptera</taxon>
    </lineage>
</organism>
<dbReference type="InterPro" id="IPR011990">
    <property type="entry name" value="TPR-like_helical_dom_sf"/>
</dbReference>
<evidence type="ECO:0000313" key="6">
    <source>
        <dbReference type="RefSeq" id="XP_022831518.1"/>
    </source>
</evidence>
<dbReference type="InterPro" id="IPR012677">
    <property type="entry name" value="Nucleotide-bd_a/b_plait_sf"/>
</dbReference>
<dbReference type="InterPro" id="IPR035979">
    <property type="entry name" value="RBD_domain_sf"/>
</dbReference>
<evidence type="ECO:0000259" key="4">
    <source>
        <dbReference type="PROSITE" id="PS50102"/>
    </source>
</evidence>
<keyword evidence="1 2" id="KW-0694">RNA-binding</keyword>
<accession>A0A9J7EJB1</accession>
<dbReference type="GO" id="GO:0005737">
    <property type="term" value="C:cytoplasm"/>
    <property type="evidence" value="ECO:0007669"/>
    <property type="project" value="TreeGrafter"/>
</dbReference>
<proteinExistence type="predicted"/>
<dbReference type="Pfam" id="PF00076">
    <property type="entry name" value="RRM_1"/>
    <property type="match status" value="2"/>
</dbReference>
<gene>
    <name evidence="6" type="primary">LOC111359990</name>
</gene>
<dbReference type="SUPFAM" id="SSF48452">
    <property type="entry name" value="TPR-like"/>
    <property type="match status" value="1"/>
</dbReference>
<dbReference type="CTD" id="31448"/>
<dbReference type="OrthoDB" id="360390at2759"/>
<dbReference type="GO" id="GO:0061574">
    <property type="term" value="C:ASAP complex"/>
    <property type="evidence" value="ECO:0007669"/>
    <property type="project" value="TreeGrafter"/>
</dbReference>
<dbReference type="AlphaFoldDB" id="A0A9J7EJB1"/>
<evidence type="ECO:0000256" key="2">
    <source>
        <dbReference type="PROSITE-ProRule" id="PRU00176"/>
    </source>
</evidence>
<reference evidence="6" key="1">
    <citation type="submission" date="2025-08" db="UniProtKB">
        <authorList>
            <consortium name="RefSeq"/>
        </authorList>
    </citation>
    <scope>IDENTIFICATION</scope>
    <source>
        <strain evidence="6">Ishihara</strain>
        <tissue evidence="6">Whole body</tissue>
    </source>
</reference>
<dbReference type="Proteomes" id="UP000301870">
    <property type="component" value="Chromosome 30"/>
</dbReference>
<feature type="domain" description="RRM" evidence="4">
    <location>
        <begin position="673"/>
        <end position="754"/>
    </location>
</feature>
<feature type="region of interest" description="Disordered" evidence="3">
    <location>
        <begin position="1"/>
        <end position="48"/>
    </location>
</feature>
<dbReference type="GO" id="GO:0003723">
    <property type="term" value="F:RNA binding"/>
    <property type="evidence" value="ECO:0007669"/>
    <property type="project" value="UniProtKB-UniRule"/>
</dbReference>
<evidence type="ECO:0000256" key="1">
    <source>
        <dbReference type="ARBA" id="ARBA00022884"/>
    </source>
</evidence>
<protein>
    <submittedName>
        <fullName evidence="6">Squamous cell carcinoma antigen recognized by T-cells 3-like isoform X1</fullName>
    </submittedName>
</protein>
<feature type="region of interest" description="Disordered" evidence="3">
    <location>
        <begin position="574"/>
        <end position="668"/>
    </location>
</feature>
<dbReference type="GO" id="GO:0000398">
    <property type="term" value="P:mRNA splicing, via spliceosome"/>
    <property type="evidence" value="ECO:0007669"/>
    <property type="project" value="TreeGrafter"/>
</dbReference>
<feature type="compositionally biased region" description="Basic and acidic residues" evidence="3">
    <location>
        <begin position="1"/>
        <end position="11"/>
    </location>
</feature>
<evidence type="ECO:0000313" key="5">
    <source>
        <dbReference type="Proteomes" id="UP000301870"/>
    </source>
</evidence>
<dbReference type="SMART" id="SM00386">
    <property type="entry name" value="HAT"/>
    <property type="match status" value="3"/>
</dbReference>
<keyword evidence="5" id="KW-1185">Reference proteome</keyword>
<dbReference type="SMART" id="SM00360">
    <property type="entry name" value="RRM"/>
    <property type="match status" value="2"/>
</dbReference>
<sequence length="928" mass="106158">MAIVEDEVRNESEEESEIGVILAEEEADAGDDPDDSDIELEEEEEDDDEELILEKRVLRLESCIEKNPNNYLDHLDLIQTLWGLSSLERWRVAFDRLQQVRKLKPEDWLMRLQTEVSLAHNDEARERVAKLFQDAAIDCYSIPILSEWCSWALTVEPADKAREQLEEVLRRAGADPFSGKIFWDAKFELEKNQLDNLSEEDPEYKAQKERMLWCLEEAVSRPLLRGEEALQQMEEIALSLHSQDYVDKVKKQHEYAVEFLHRISPFEDQLLTLDSPKEKSKVYLNYVKTLKKLALNKRYAECDTSGILRVVYDRATTECGSEGSQLFMGFASHVRARSSRATYVRVLASLRRRAPTRALPWELTMQQAEKDGESFEQIKTIFEMALAKGMSSFSQSEELWLSYLEYLRRISDFNNEKDVDRLRRTFRLAWDTLAETYSEAADDSEVPIFWARLEYKMLNDPKQGRMIFEEILSLPIKENPLKTDIGDNKTVSKFWEVLLALEFDRKPRPSDQKLRDLMKRALKNVLDFPPVIIRMWTAFERDYGTIETLQECKEICQRRLKDWHGEYEEMRNTMLGKKGSDGNSKASKKPMTDKIIKGGPKKGKRKLDGGDGGGQTKRKKEEKMEVDVDEKEESKEDNGVKRTHEEGDEEVGESKRQRTNSSSPHRLGTRDACTLFISNLEFKVDEQKLRDILSQYGDIISLRVRKGIKAFGGSICYCQYKTPEAVDEAIKHDRIPLDGRPMFLSRYTAKKSKPTFKYSTEEEKNKLFVKNLPFANCTKDALAEVFDKYGKLKDVRVVTHKDGKPKGLAYIEYEDEAAAAEAVSKVNGMMLGDRKLDVAFSAPPPRQSGSAAGDGPALGQAKRDAGGGMRRTQLSSFIPSVLQKATASTSQPQPSTSTATSTNGSHSNADEKRPLSNSDFRSMLLKKQ</sequence>
<feature type="compositionally biased region" description="Basic and acidic residues" evidence="3">
    <location>
        <begin position="619"/>
        <end position="645"/>
    </location>
</feature>
<dbReference type="GO" id="GO:0005654">
    <property type="term" value="C:nucleoplasm"/>
    <property type="evidence" value="ECO:0007669"/>
    <property type="project" value="TreeGrafter"/>
</dbReference>
<dbReference type="Gene3D" id="3.30.70.330">
    <property type="match status" value="2"/>
</dbReference>
<feature type="compositionally biased region" description="Low complexity" evidence="3">
    <location>
        <begin position="885"/>
        <end position="902"/>
    </location>
</feature>
<dbReference type="InterPro" id="IPR003107">
    <property type="entry name" value="HAT"/>
</dbReference>
<dbReference type="Gene3D" id="1.25.40.10">
    <property type="entry name" value="Tetratricopeptide repeat domain"/>
    <property type="match status" value="2"/>
</dbReference>
<dbReference type="InterPro" id="IPR000504">
    <property type="entry name" value="RRM_dom"/>
</dbReference>
<dbReference type="PROSITE" id="PS50102">
    <property type="entry name" value="RRM"/>
    <property type="match status" value="2"/>
</dbReference>
<dbReference type="KEGG" id="sliu:111359990"/>
<dbReference type="GeneID" id="111359990"/>